<evidence type="ECO:0000313" key="9">
    <source>
        <dbReference type="Proteomes" id="UP000325672"/>
    </source>
</evidence>
<evidence type="ECO:0000259" key="7">
    <source>
        <dbReference type="PROSITE" id="PS50850"/>
    </source>
</evidence>
<feature type="transmembrane region" description="Helical" evidence="6">
    <location>
        <begin position="386"/>
        <end position="402"/>
    </location>
</feature>
<keyword evidence="2" id="KW-0813">Transport</keyword>
<dbReference type="PROSITE" id="PS50850">
    <property type="entry name" value="MFS"/>
    <property type="match status" value="1"/>
</dbReference>
<evidence type="ECO:0000256" key="5">
    <source>
        <dbReference type="ARBA" id="ARBA00023136"/>
    </source>
</evidence>
<feature type="transmembrane region" description="Helical" evidence="6">
    <location>
        <begin position="127"/>
        <end position="146"/>
    </location>
</feature>
<dbReference type="GO" id="GO:0016020">
    <property type="term" value="C:membrane"/>
    <property type="evidence" value="ECO:0007669"/>
    <property type="project" value="UniProtKB-SubCell"/>
</dbReference>
<dbReference type="FunFam" id="1.20.1250.20:FF:000034">
    <property type="entry name" value="MFS general substrate transporter"/>
    <property type="match status" value="1"/>
</dbReference>
<name>A0A5N6SDR7_ASPPS</name>
<dbReference type="Gene3D" id="1.20.1250.20">
    <property type="entry name" value="MFS general substrate transporter like domains"/>
    <property type="match status" value="2"/>
</dbReference>
<gene>
    <name evidence="8" type="ORF">BDV38DRAFT_287341</name>
</gene>
<proteinExistence type="predicted"/>
<evidence type="ECO:0000256" key="6">
    <source>
        <dbReference type="SAM" id="Phobius"/>
    </source>
</evidence>
<evidence type="ECO:0000256" key="4">
    <source>
        <dbReference type="ARBA" id="ARBA00022989"/>
    </source>
</evidence>
<dbReference type="InterPro" id="IPR020846">
    <property type="entry name" value="MFS_dom"/>
</dbReference>
<feature type="transmembrane region" description="Helical" evidence="6">
    <location>
        <begin position="423"/>
        <end position="445"/>
    </location>
</feature>
<dbReference type="Proteomes" id="UP000325672">
    <property type="component" value="Unassembled WGS sequence"/>
</dbReference>
<dbReference type="RefSeq" id="XP_031908929.1">
    <property type="nucleotide sequence ID" value="XM_032060843.1"/>
</dbReference>
<reference evidence="8 9" key="1">
    <citation type="submission" date="2019-04" db="EMBL/GenBank/DDBJ databases">
        <title>Friends and foes A comparative genomics study of 23 Aspergillus species from section Flavi.</title>
        <authorList>
            <consortium name="DOE Joint Genome Institute"/>
            <person name="Kjaerbolling I."/>
            <person name="Vesth T."/>
            <person name="Frisvad J.C."/>
            <person name="Nybo J.L."/>
            <person name="Theobald S."/>
            <person name="Kildgaard S."/>
            <person name="Isbrandt T."/>
            <person name="Kuo A."/>
            <person name="Sato A."/>
            <person name="Lyhne E.K."/>
            <person name="Kogle M.E."/>
            <person name="Wiebenga A."/>
            <person name="Kun R.S."/>
            <person name="Lubbers R.J."/>
            <person name="Makela M.R."/>
            <person name="Barry K."/>
            <person name="Chovatia M."/>
            <person name="Clum A."/>
            <person name="Daum C."/>
            <person name="Haridas S."/>
            <person name="He G."/>
            <person name="LaButti K."/>
            <person name="Lipzen A."/>
            <person name="Mondo S."/>
            <person name="Riley R."/>
            <person name="Salamov A."/>
            <person name="Simmons B.A."/>
            <person name="Magnuson J.K."/>
            <person name="Henrissat B."/>
            <person name="Mortensen U.H."/>
            <person name="Larsen T.O."/>
            <person name="Devries R.P."/>
            <person name="Grigoriev I.V."/>
            <person name="Machida M."/>
            <person name="Baker S.E."/>
            <person name="Andersen M.R."/>
        </authorList>
    </citation>
    <scope>NUCLEOTIDE SEQUENCE [LARGE SCALE GENOMIC DNA]</scope>
    <source>
        <strain evidence="8 9">CBS 117625</strain>
    </source>
</reference>
<feature type="transmembrane region" description="Helical" evidence="6">
    <location>
        <begin position="158"/>
        <end position="179"/>
    </location>
</feature>
<dbReference type="GeneID" id="43645053"/>
<accession>A0A5N6SDR7</accession>
<feature type="transmembrane region" description="Helical" evidence="6">
    <location>
        <begin position="451"/>
        <end position="473"/>
    </location>
</feature>
<keyword evidence="3 6" id="KW-0812">Transmembrane</keyword>
<dbReference type="FunFam" id="1.20.1250.20:FF:000364">
    <property type="entry name" value="MFS general substrate transporter"/>
    <property type="match status" value="1"/>
</dbReference>
<evidence type="ECO:0000256" key="2">
    <source>
        <dbReference type="ARBA" id="ARBA00022448"/>
    </source>
</evidence>
<feature type="transmembrane region" description="Helical" evidence="6">
    <location>
        <begin position="96"/>
        <end position="115"/>
    </location>
</feature>
<feature type="domain" description="Major facilitator superfamily (MFS) profile" evidence="7">
    <location>
        <begin position="61"/>
        <end position="484"/>
    </location>
</feature>
<organism evidence="8 9">
    <name type="scientific">Aspergillus pseudotamarii</name>
    <dbReference type="NCBI Taxonomy" id="132259"/>
    <lineage>
        <taxon>Eukaryota</taxon>
        <taxon>Fungi</taxon>
        <taxon>Dikarya</taxon>
        <taxon>Ascomycota</taxon>
        <taxon>Pezizomycotina</taxon>
        <taxon>Eurotiomycetes</taxon>
        <taxon>Eurotiomycetidae</taxon>
        <taxon>Eurotiales</taxon>
        <taxon>Aspergillaceae</taxon>
        <taxon>Aspergillus</taxon>
        <taxon>Aspergillus subgen. Circumdati</taxon>
    </lineage>
</organism>
<dbReference type="PANTHER" id="PTHR43791:SF54">
    <property type="entry name" value="MAJOR FACILITATOR SUPERFAMILY (MFS) PROFILE DOMAIN-CONTAINING PROTEIN-RELATED"/>
    <property type="match status" value="1"/>
</dbReference>
<comment type="subcellular location">
    <subcellularLocation>
        <location evidence="1">Membrane</location>
        <topology evidence="1">Multi-pass membrane protein</topology>
    </subcellularLocation>
</comment>
<dbReference type="PANTHER" id="PTHR43791">
    <property type="entry name" value="PERMEASE-RELATED"/>
    <property type="match status" value="1"/>
</dbReference>
<feature type="transmembrane region" description="Helical" evidence="6">
    <location>
        <begin position="223"/>
        <end position="244"/>
    </location>
</feature>
<evidence type="ECO:0000256" key="1">
    <source>
        <dbReference type="ARBA" id="ARBA00004141"/>
    </source>
</evidence>
<feature type="transmembrane region" description="Helical" evidence="6">
    <location>
        <begin position="295"/>
        <end position="312"/>
    </location>
</feature>
<protein>
    <submittedName>
        <fullName evidence="8">Putative MFS transporter</fullName>
    </submittedName>
</protein>
<keyword evidence="4 6" id="KW-1133">Transmembrane helix</keyword>
<feature type="transmembrane region" description="Helical" evidence="6">
    <location>
        <begin position="361"/>
        <end position="380"/>
    </location>
</feature>
<dbReference type="InterPro" id="IPR036259">
    <property type="entry name" value="MFS_trans_sf"/>
</dbReference>
<evidence type="ECO:0000256" key="3">
    <source>
        <dbReference type="ARBA" id="ARBA00022692"/>
    </source>
</evidence>
<dbReference type="EMBL" id="ML743625">
    <property type="protein sequence ID" value="KAE8132866.1"/>
    <property type="molecule type" value="Genomic_DNA"/>
</dbReference>
<feature type="transmembrane region" description="Helical" evidence="6">
    <location>
        <begin position="191"/>
        <end position="211"/>
    </location>
</feature>
<dbReference type="OrthoDB" id="2962993at2759"/>
<keyword evidence="9" id="KW-1185">Reference proteome</keyword>
<dbReference type="GO" id="GO:0022857">
    <property type="term" value="F:transmembrane transporter activity"/>
    <property type="evidence" value="ECO:0007669"/>
    <property type="project" value="InterPro"/>
</dbReference>
<dbReference type="InterPro" id="IPR011701">
    <property type="entry name" value="MFS"/>
</dbReference>
<sequence>MSASDISDMKQHDAQHVESVRSLVTIDNIQVLGLSPEDTQFYTSFSAEQKKALLRKVDIRLVPMLAVLYLISQIDRANIGNAKIEGLTEDLRLSGIQYNIVLSIFFVPYVLLEVPSNILLKSFFRPSVYLGILITCWGIVMTLTGIVQNFAGMLVTRLLLGAFEAGFYPAAVYLCTFWYMPKDLAYRVSIFYCASALSGAFSGLLAAGIAQMHEIGGQEGWRWIFLLEGLATVVLGVMCFFLLIDSPKRSSKWLSPDEIRYLELQHFIKEGGDFKDQRKRVSWEELKTVFLNWRLYLLAYILLCQSASAYGLKFTMPTITKAMGFTNTNAQLMVAPPYIAAAISAICCSKLSDLFYWRMPFVAIPLMVVTIGYSIVISFHGQLKENIGPCYFAMVLVCIGLYPTHPATTSWLANNLAPSGRRAIGLALSICIGNTGGVIGSYMYMDKEAPTYYTGFGLSLAFGGSGLIAALLLELSYIYGNRRKANESEAEIREQYTDDQLLAMGDKSPLFKYTL</sequence>
<evidence type="ECO:0000313" key="8">
    <source>
        <dbReference type="EMBL" id="KAE8132866.1"/>
    </source>
</evidence>
<dbReference type="SUPFAM" id="SSF103473">
    <property type="entry name" value="MFS general substrate transporter"/>
    <property type="match status" value="1"/>
</dbReference>
<dbReference type="AlphaFoldDB" id="A0A5N6SDR7"/>
<dbReference type="Pfam" id="PF07690">
    <property type="entry name" value="MFS_1"/>
    <property type="match status" value="1"/>
</dbReference>
<keyword evidence="5 6" id="KW-0472">Membrane</keyword>
<feature type="transmembrane region" description="Helical" evidence="6">
    <location>
        <begin position="332"/>
        <end position="349"/>
    </location>
</feature>